<dbReference type="InterPro" id="IPR000843">
    <property type="entry name" value="HTH_LacI"/>
</dbReference>
<dbReference type="PANTHER" id="PTHR30146:SF109">
    <property type="entry name" value="HTH-TYPE TRANSCRIPTIONAL REGULATOR GALS"/>
    <property type="match status" value="1"/>
</dbReference>
<dbReference type="RefSeq" id="WP_097021760.1">
    <property type="nucleotide sequence ID" value="NZ_OBQJ01000001.1"/>
</dbReference>
<evidence type="ECO:0000259" key="4">
    <source>
        <dbReference type="PROSITE" id="PS50932"/>
    </source>
</evidence>
<dbReference type="GO" id="GO:0000976">
    <property type="term" value="F:transcription cis-regulatory region binding"/>
    <property type="evidence" value="ECO:0007669"/>
    <property type="project" value="TreeGrafter"/>
</dbReference>
<evidence type="ECO:0000256" key="2">
    <source>
        <dbReference type="ARBA" id="ARBA00023125"/>
    </source>
</evidence>
<proteinExistence type="predicted"/>
<dbReference type="AlphaFoldDB" id="A0A285VDL2"/>
<gene>
    <name evidence="5" type="ORF">SAMN05421509_101555</name>
</gene>
<accession>A0A285VDL2</accession>
<dbReference type="OrthoDB" id="6619319at2"/>
<keyword evidence="3" id="KW-0804">Transcription</keyword>
<dbReference type="PANTHER" id="PTHR30146">
    <property type="entry name" value="LACI-RELATED TRANSCRIPTIONAL REPRESSOR"/>
    <property type="match status" value="1"/>
</dbReference>
<feature type="domain" description="HTH lacI-type" evidence="4">
    <location>
        <begin position="4"/>
        <end position="60"/>
    </location>
</feature>
<dbReference type="SUPFAM" id="SSF47413">
    <property type="entry name" value="lambda repressor-like DNA-binding domains"/>
    <property type="match status" value="1"/>
</dbReference>
<organism evidence="5 6">
    <name type="scientific">Chromohalobacter canadensis</name>
    <dbReference type="NCBI Taxonomy" id="141389"/>
    <lineage>
        <taxon>Bacteria</taxon>
        <taxon>Pseudomonadati</taxon>
        <taxon>Pseudomonadota</taxon>
        <taxon>Gammaproteobacteria</taxon>
        <taxon>Oceanospirillales</taxon>
        <taxon>Halomonadaceae</taxon>
        <taxon>Chromohalobacter</taxon>
    </lineage>
</organism>
<dbReference type="CDD" id="cd01392">
    <property type="entry name" value="HTH_LacI"/>
    <property type="match status" value="1"/>
</dbReference>
<dbReference type="InterPro" id="IPR028082">
    <property type="entry name" value="Peripla_BP_I"/>
</dbReference>
<keyword evidence="1" id="KW-0805">Transcription regulation</keyword>
<dbReference type="SUPFAM" id="SSF53822">
    <property type="entry name" value="Periplasmic binding protein-like I"/>
    <property type="match status" value="1"/>
</dbReference>
<protein>
    <submittedName>
        <fullName evidence="5">Transcriptional regulator, LacI family</fullName>
    </submittedName>
</protein>
<evidence type="ECO:0000313" key="5">
    <source>
        <dbReference type="EMBL" id="SOC52199.1"/>
    </source>
</evidence>
<dbReference type="InterPro" id="IPR010982">
    <property type="entry name" value="Lambda_DNA-bd_dom_sf"/>
</dbReference>
<evidence type="ECO:0000313" key="6">
    <source>
        <dbReference type="Proteomes" id="UP000219023"/>
    </source>
</evidence>
<dbReference type="PROSITE" id="PS00356">
    <property type="entry name" value="HTH_LACI_1"/>
    <property type="match status" value="1"/>
</dbReference>
<dbReference type="SMART" id="SM00354">
    <property type="entry name" value="HTH_LACI"/>
    <property type="match status" value="1"/>
</dbReference>
<dbReference type="InterPro" id="IPR046335">
    <property type="entry name" value="LacI/GalR-like_sensor"/>
</dbReference>
<dbReference type="Pfam" id="PF13377">
    <property type="entry name" value="Peripla_BP_3"/>
    <property type="match status" value="1"/>
</dbReference>
<dbReference type="Proteomes" id="UP000219023">
    <property type="component" value="Unassembled WGS sequence"/>
</dbReference>
<dbReference type="CDD" id="cd06267">
    <property type="entry name" value="PBP1_LacI_sugar_binding-like"/>
    <property type="match status" value="1"/>
</dbReference>
<dbReference type="PROSITE" id="PS50932">
    <property type="entry name" value="HTH_LACI_2"/>
    <property type="match status" value="1"/>
</dbReference>
<keyword evidence="2" id="KW-0238">DNA-binding</keyword>
<dbReference type="GO" id="GO:0003700">
    <property type="term" value="F:DNA-binding transcription factor activity"/>
    <property type="evidence" value="ECO:0007669"/>
    <property type="project" value="TreeGrafter"/>
</dbReference>
<sequence>MKKVSLADVARAAGVGKATASRALSASPHADVRAETREHVRRVAERLGYRPSRTAQALRTGRHHTLGLVVPLESWAWWAPVLQGATAEANRLGYQLLIHPLNAQLGLAGTLEELSHLSLDGLVIVTPETLEASDMPPASGARPTVLIDDVLAAPPCVAVRSDSRSGGAQVARHLLARGRRRPLVIAPAGEAAFIDERIAGFREGLAEAGVTLDDAAILVSDEAFDQPRPDASRLAQRLLAQAPFDAVFALTDYLAASTLGALRHAGYRVPGDVSVVGFDDERIARVVDPALTTVRQPMDELGVRSSP</sequence>
<dbReference type="Gene3D" id="1.10.260.40">
    <property type="entry name" value="lambda repressor-like DNA-binding domains"/>
    <property type="match status" value="1"/>
</dbReference>
<reference evidence="5 6" key="1">
    <citation type="submission" date="2017-08" db="EMBL/GenBank/DDBJ databases">
        <authorList>
            <person name="de Groot N.N."/>
        </authorList>
    </citation>
    <scope>NUCLEOTIDE SEQUENCE [LARGE SCALE GENOMIC DNA]</scope>
    <source>
        <strain evidence="5 6">USBA 855</strain>
    </source>
</reference>
<dbReference type="Pfam" id="PF00356">
    <property type="entry name" value="LacI"/>
    <property type="match status" value="1"/>
</dbReference>
<dbReference type="EMBL" id="OBQJ01000001">
    <property type="protein sequence ID" value="SOC52199.1"/>
    <property type="molecule type" value="Genomic_DNA"/>
</dbReference>
<dbReference type="Gene3D" id="3.40.50.2300">
    <property type="match status" value="2"/>
</dbReference>
<evidence type="ECO:0000256" key="1">
    <source>
        <dbReference type="ARBA" id="ARBA00023015"/>
    </source>
</evidence>
<evidence type="ECO:0000256" key="3">
    <source>
        <dbReference type="ARBA" id="ARBA00023163"/>
    </source>
</evidence>
<name>A0A285VDL2_9GAMM</name>